<accession>A0A3R9FJ84</accession>
<feature type="domain" description="Competence protein CoiA-like N-terminal" evidence="1">
    <location>
        <begin position="19"/>
        <end position="58"/>
    </location>
</feature>
<proteinExistence type="predicted"/>
<sequence length="387" mass="44558">MSIKLDYAYAGSELKHISEELTRNVVYKCPFCEEEVIFRKGEEREHHFSHKPGSNCAADNETILHFNAKNYLADECFGPNGYYVHLTFPLDQYLPELYEQLALVGLSKDYDANLHDILVSLRALKGAKVEERVGPYIADVFCPTEVGNGLAIEVCVTHEMEEEKRSFYAAKGISYLELIPRKGENKRYEFEVKSSSIDLFFQSYRGKVVQYQEEHLYSKYYSQLIAAAREPLMEKEELLYKQKAVQKVIDDINNIGIEDYIRDQIFKNSTTIRAQAFNSIIRNSEPLNNVQYVSSRSGTKYLMGNDKTYFISSQQNLLYEILKKMVWAGIEVDALVGGWEDGNKNSIIGFDFKLPDISSVADLHQNIIKQFLLDLCLKFDHKIKNFS</sequence>
<dbReference type="Pfam" id="PF25164">
    <property type="entry name" value="CoiA_N"/>
    <property type="match status" value="1"/>
</dbReference>
<evidence type="ECO:0000259" key="1">
    <source>
        <dbReference type="Pfam" id="PF25164"/>
    </source>
</evidence>
<dbReference type="InterPro" id="IPR057253">
    <property type="entry name" value="CoiA-like_N"/>
</dbReference>
<comment type="caution">
    <text evidence="2">The sequence shown here is derived from an EMBL/GenBank/DDBJ whole genome shotgun (WGS) entry which is preliminary data.</text>
</comment>
<dbReference type="Proteomes" id="UP000279911">
    <property type="component" value="Unassembled WGS sequence"/>
</dbReference>
<dbReference type="RefSeq" id="WP_125479405.1">
    <property type="nucleotide sequence ID" value="NZ_RSFW01000010.1"/>
</dbReference>
<name>A0A3R9FJ84_9BACI</name>
<dbReference type="AlphaFoldDB" id="A0A3R9FJ84"/>
<dbReference type="OrthoDB" id="3784230at2"/>
<dbReference type="EMBL" id="RSFW01000010">
    <property type="protein sequence ID" value="RSD27624.1"/>
    <property type="molecule type" value="Genomic_DNA"/>
</dbReference>
<reference evidence="3" key="1">
    <citation type="submission" date="2018-12" db="EMBL/GenBank/DDBJ databases">
        <title>Bacillus chawlae sp. nov., Bacillus glennii sp. nov., and Bacillus saganii sp. nov. Isolated from the Vehicle Assembly Building at Kennedy Space Center where the Viking Spacecraft were Assembled.</title>
        <authorList>
            <person name="Seuylemezian A."/>
            <person name="Vaishampayan P."/>
        </authorList>
    </citation>
    <scope>NUCLEOTIDE SEQUENCE [LARGE SCALE GENOMIC DNA]</scope>
    <source>
        <strain evidence="3">DSM 13966</strain>
    </source>
</reference>
<gene>
    <name evidence="2" type="ORF">EJA10_07525</name>
</gene>
<protein>
    <recommendedName>
        <fullName evidence="1">Competence protein CoiA-like N-terminal domain-containing protein</fullName>
    </recommendedName>
</protein>
<evidence type="ECO:0000313" key="3">
    <source>
        <dbReference type="Proteomes" id="UP000279911"/>
    </source>
</evidence>
<evidence type="ECO:0000313" key="2">
    <source>
        <dbReference type="EMBL" id="RSD27624.1"/>
    </source>
</evidence>
<organism evidence="2 3">
    <name type="scientific">Mesobacillus subterraneus</name>
    <dbReference type="NCBI Taxonomy" id="285983"/>
    <lineage>
        <taxon>Bacteria</taxon>
        <taxon>Bacillati</taxon>
        <taxon>Bacillota</taxon>
        <taxon>Bacilli</taxon>
        <taxon>Bacillales</taxon>
        <taxon>Bacillaceae</taxon>
        <taxon>Mesobacillus</taxon>
    </lineage>
</organism>